<dbReference type="EC" id="2.7.13.3" evidence="2"/>
<sequence length="255" mass="29345">MIGVSFLFEVNFAEKSRMANIQIDTERRLRYQLEEVKQRLVSSQKEVERLSVLKERERIARDLHDSLGHTLSALNIQLNALYKMVEKSRDINFTKDELLKKIDGLCRKLCFAIELVRKTVYELKPESNLLLDEIEKTISSFEFCRVVYNINKKTSNIPSYYLENFLAIVKEALTNICRHSDATEVVINLDLTERYARLYIKDNGTKKGDIKEGMGLFSMRARALQMGGTINIDSSDGFMIVVFVPFAAKSELLGK</sequence>
<evidence type="ECO:0000256" key="4">
    <source>
        <dbReference type="ARBA" id="ARBA00022679"/>
    </source>
</evidence>
<dbReference type="CDD" id="cd16917">
    <property type="entry name" value="HATPase_UhpB-NarQ-NarX-like"/>
    <property type="match status" value="1"/>
</dbReference>
<evidence type="ECO:0000256" key="5">
    <source>
        <dbReference type="ARBA" id="ARBA00022741"/>
    </source>
</evidence>
<feature type="domain" description="Histidine kinase/HSP90-like ATPase" evidence="10">
    <location>
        <begin position="167"/>
        <end position="246"/>
    </location>
</feature>
<evidence type="ECO:0000259" key="11">
    <source>
        <dbReference type="Pfam" id="PF07730"/>
    </source>
</evidence>
<evidence type="ECO:0000256" key="2">
    <source>
        <dbReference type="ARBA" id="ARBA00012438"/>
    </source>
</evidence>
<dbReference type="InterPro" id="IPR036890">
    <property type="entry name" value="HATPase_C_sf"/>
</dbReference>
<dbReference type="InterPro" id="IPR011712">
    <property type="entry name" value="Sig_transdc_His_kin_sub3_dim/P"/>
</dbReference>
<name>A0ABY7BRM6_9FIRM</name>
<proteinExistence type="predicted"/>
<dbReference type="InterPro" id="IPR003594">
    <property type="entry name" value="HATPase_dom"/>
</dbReference>
<evidence type="ECO:0000313" key="12">
    <source>
        <dbReference type="EMBL" id="WAM34164.1"/>
    </source>
</evidence>
<keyword evidence="9" id="KW-0175">Coiled coil</keyword>
<keyword evidence="7" id="KW-0067">ATP-binding</keyword>
<dbReference type="Gene3D" id="3.30.565.10">
    <property type="entry name" value="Histidine kinase-like ATPase, C-terminal domain"/>
    <property type="match status" value="1"/>
</dbReference>
<dbReference type="PANTHER" id="PTHR24421">
    <property type="entry name" value="NITRATE/NITRITE SENSOR PROTEIN NARX-RELATED"/>
    <property type="match status" value="1"/>
</dbReference>
<keyword evidence="3" id="KW-0597">Phosphoprotein</keyword>
<keyword evidence="8" id="KW-0902">Two-component regulatory system</keyword>
<keyword evidence="5" id="KW-0547">Nucleotide-binding</keyword>
<evidence type="ECO:0000256" key="6">
    <source>
        <dbReference type="ARBA" id="ARBA00022777"/>
    </source>
</evidence>
<evidence type="ECO:0000256" key="9">
    <source>
        <dbReference type="SAM" id="Coils"/>
    </source>
</evidence>
<keyword evidence="13" id="KW-1185">Reference proteome</keyword>
<feature type="domain" description="Signal transduction histidine kinase subgroup 3 dimerisation and phosphoacceptor" evidence="11">
    <location>
        <begin position="55"/>
        <end position="126"/>
    </location>
</feature>
<evidence type="ECO:0000259" key="10">
    <source>
        <dbReference type="Pfam" id="PF02518"/>
    </source>
</evidence>
<accession>A0ABY7BRM6</accession>
<dbReference type="RefSeq" id="WP_268760814.1">
    <property type="nucleotide sequence ID" value="NZ_CP113865.1"/>
</dbReference>
<protein>
    <recommendedName>
        <fullName evidence="2">histidine kinase</fullName>
        <ecNumber evidence="2">2.7.13.3</ecNumber>
    </recommendedName>
</protein>
<dbReference type="EMBL" id="CP113865">
    <property type="protein sequence ID" value="WAM34164.1"/>
    <property type="molecule type" value="Genomic_DNA"/>
</dbReference>
<evidence type="ECO:0000256" key="1">
    <source>
        <dbReference type="ARBA" id="ARBA00000085"/>
    </source>
</evidence>
<dbReference type="Pfam" id="PF07730">
    <property type="entry name" value="HisKA_3"/>
    <property type="match status" value="1"/>
</dbReference>
<evidence type="ECO:0000256" key="8">
    <source>
        <dbReference type="ARBA" id="ARBA00023012"/>
    </source>
</evidence>
<gene>
    <name evidence="12" type="ORF">OTK00_000338</name>
</gene>
<dbReference type="Proteomes" id="UP001164909">
    <property type="component" value="Chromosome"/>
</dbReference>
<feature type="coiled-coil region" evidence="9">
    <location>
        <begin position="26"/>
        <end position="53"/>
    </location>
</feature>
<dbReference type="SUPFAM" id="SSF55874">
    <property type="entry name" value="ATPase domain of HSP90 chaperone/DNA topoisomerase II/histidine kinase"/>
    <property type="match status" value="1"/>
</dbReference>
<dbReference type="Gene3D" id="1.20.5.1930">
    <property type="match status" value="1"/>
</dbReference>
<dbReference type="GO" id="GO:0016301">
    <property type="term" value="F:kinase activity"/>
    <property type="evidence" value="ECO:0007669"/>
    <property type="project" value="UniProtKB-KW"/>
</dbReference>
<keyword evidence="4" id="KW-0808">Transferase</keyword>
<organism evidence="12 13">
    <name type="scientific">Caldicellulosiruptor morganii</name>
    <dbReference type="NCBI Taxonomy" id="1387555"/>
    <lineage>
        <taxon>Bacteria</taxon>
        <taxon>Bacillati</taxon>
        <taxon>Bacillota</taxon>
        <taxon>Bacillota incertae sedis</taxon>
        <taxon>Caldicellulosiruptorales</taxon>
        <taxon>Caldicellulosiruptoraceae</taxon>
        <taxon>Caldicellulosiruptor</taxon>
    </lineage>
</organism>
<reference evidence="12" key="1">
    <citation type="submission" date="2022-12" db="EMBL/GenBank/DDBJ databases">
        <authorList>
            <person name="Bing R.G."/>
            <person name="Willard D.J."/>
            <person name="Manesh M.J.H."/>
            <person name="Laemthong T."/>
            <person name="Crosby J.R."/>
            <person name="Kelly R.M."/>
        </authorList>
    </citation>
    <scope>NUCLEOTIDE SEQUENCE</scope>
    <source>
        <strain evidence="12">DSM 8990</strain>
    </source>
</reference>
<evidence type="ECO:0000256" key="3">
    <source>
        <dbReference type="ARBA" id="ARBA00022553"/>
    </source>
</evidence>
<dbReference type="InterPro" id="IPR050482">
    <property type="entry name" value="Sensor_HK_TwoCompSys"/>
</dbReference>
<evidence type="ECO:0000256" key="7">
    <source>
        <dbReference type="ARBA" id="ARBA00022840"/>
    </source>
</evidence>
<comment type="catalytic activity">
    <reaction evidence="1">
        <text>ATP + protein L-histidine = ADP + protein N-phospho-L-histidine.</text>
        <dbReference type="EC" id="2.7.13.3"/>
    </reaction>
</comment>
<evidence type="ECO:0000313" key="13">
    <source>
        <dbReference type="Proteomes" id="UP001164909"/>
    </source>
</evidence>
<dbReference type="PANTHER" id="PTHR24421:SF10">
    <property type="entry name" value="NITRATE_NITRITE SENSOR PROTEIN NARQ"/>
    <property type="match status" value="1"/>
</dbReference>
<keyword evidence="6 12" id="KW-0418">Kinase</keyword>
<dbReference type="Pfam" id="PF02518">
    <property type="entry name" value="HATPase_c"/>
    <property type="match status" value="1"/>
</dbReference>